<evidence type="ECO:0000313" key="3">
    <source>
        <dbReference type="Proteomes" id="UP001530293"/>
    </source>
</evidence>
<dbReference type="AlphaFoldDB" id="A0ABD3MWN2"/>
<dbReference type="Proteomes" id="UP001530293">
    <property type="component" value="Unassembled WGS sequence"/>
</dbReference>
<accession>A0ABD3MWN2</accession>
<dbReference type="EMBL" id="JALLBG020000066">
    <property type="protein sequence ID" value="KAL3768335.1"/>
    <property type="molecule type" value="Genomic_DNA"/>
</dbReference>
<proteinExistence type="predicted"/>
<comment type="caution">
    <text evidence="2">The sequence shown here is derived from an EMBL/GenBank/DDBJ whole genome shotgun (WGS) entry which is preliminary data.</text>
</comment>
<feature type="compositionally biased region" description="Low complexity" evidence="1">
    <location>
        <begin position="20"/>
        <end position="36"/>
    </location>
</feature>
<evidence type="ECO:0000313" key="2">
    <source>
        <dbReference type="EMBL" id="KAL3768335.1"/>
    </source>
</evidence>
<name>A0ABD3MWN2_9STRA</name>
<evidence type="ECO:0000256" key="1">
    <source>
        <dbReference type="SAM" id="MobiDB-lite"/>
    </source>
</evidence>
<reference evidence="2 3" key="1">
    <citation type="submission" date="2024-10" db="EMBL/GenBank/DDBJ databases">
        <title>Updated reference genomes for cyclostephanoid diatoms.</title>
        <authorList>
            <person name="Roberts W.R."/>
            <person name="Alverson A.J."/>
        </authorList>
    </citation>
    <scope>NUCLEOTIDE SEQUENCE [LARGE SCALE GENOMIC DNA]</scope>
    <source>
        <strain evidence="2 3">AJA232-27</strain>
    </source>
</reference>
<gene>
    <name evidence="2" type="ORF">ACHAWU_006717</name>
</gene>
<protein>
    <submittedName>
        <fullName evidence="2">Uncharacterized protein</fullName>
    </submittedName>
</protein>
<sequence>MSSNHDDNVAAGTTTTAPPSSSSSSSSFRNISSSNNIPTFDRDDKAKATDFANYFCASAQLYHQKQMLTDHNNRMVSLSWICACMCVAKNVSNSPF</sequence>
<organism evidence="2 3">
    <name type="scientific">Discostella pseudostelligera</name>
    <dbReference type="NCBI Taxonomy" id="259834"/>
    <lineage>
        <taxon>Eukaryota</taxon>
        <taxon>Sar</taxon>
        <taxon>Stramenopiles</taxon>
        <taxon>Ochrophyta</taxon>
        <taxon>Bacillariophyta</taxon>
        <taxon>Coscinodiscophyceae</taxon>
        <taxon>Thalassiosirophycidae</taxon>
        <taxon>Stephanodiscales</taxon>
        <taxon>Stephanodiscaceae</taxon>
        <taxon>Discostella</taxon>
    </lineage>
</organism>
<keyword evidence="3" id="KW-1185">Reference proteome</keyword>
<feature type="region of interest" description="Disordered" evidence="1">
    <location>
        <begin position="1"/>
        <end position="42"/>
    </location>
</feature>